<dbReference type="EMBL" id="LT670849">
    <property type="protein sequence ID" value="SHN74388.1"/>
    <property type="molecule type" value="Genomic_DNA"/>
</dbReference>
<reference evidence="3" key="1">
    <citation type="submission" date="2016-11" db="EMBL/GenBank/DDBJ databases">
        <authorList>
            <person name="Varghese N."/>
            <person name="Submissions S."/>
        </authorList>
    </citation>
    <scope>NUCLEOTIDE SEQUENCE [LARGE SCALE GENOMIC DNA]</scope>
    <source>
        <strain evidence="3">GAS401</strain>
    </source>
</reference>
<keyword evidence="1" id="KW-0472">Membrane</keyword>
<sequence length="82" mass="8804">MACALGFALGAAMIVPITLMAWKGSGPDSGPPTESFLTFFVRWAADPFMLVFPAAGLVTAALYWWHWTRSESPSEAPSAINN</sequence>
<keyword evidence="1" id="KW-0812">Transmembrane</keyword>
<evidence type="ECO:0000256" key="1">
    <source>
        <dbReference type="SAM" id="Phobius"/>
    </source>
</evidence>
<evidence type="ECO:0000313" key="3">
    <source>
        <dbReference type="Proteomes" id="UP000184096"/>
    </source>
</evidence>
<organism evidence="2 3">
    <name type="scientific">Bradyrhizobium erythrophlei</name>
    <dbReference type="NCBI Taxonomy" id="1437360"/>
    <lineage>
        <taxon>Bacteria</taxon>
        <taxon>Pseudomonadati</taxon>
        <taxon>Pseudomonadota</taxon>
        <taxon>Alphaproteobacteria</taxon>
        <taxon>Hyphomicrobiales</taxon>
        <taxon>Nitrobacteraceae</taxon>
        <taxon>Bradyrhizobium</taxon>
    </lineage>
</organism>
<feature type="transmembrane region" description="Helical" evidence="1">
    <location>
        <begin position="44"/>
        <end position="65"/>
    </location>
</feature>
<protein>
    <submittedName>
        <fullName evidence="2">Uncharacterized protein</fullName>
    </submittedName>
</protein>
<evidence type="ECO:0000313" key="2">
    <source>
        <dbReference type="EMBL" id="SHN74388.1"/>
    </source>
</evidence>
<proteinExistence type="predicted"/>
<keyword evidence="3" id="KW-1185">Reference proteome</keyword>
<accession>A0A1M7TUM8</accession>
<dbReference type="RefSeq" id="WP_156898517.1">
    <property type="nucleotide sequence ID" value="NZ_LT670849.1"/>
</dbReference>
<name>A0A1M7TUM8_9BRAD</name>
<dbReference type="AlphaFoldDB" id="A0A1M7TUM8"/>
<dbReference type="OrthoDB" id="9836118at2"/>
<gene>
    <name evidence="2" type="ORF">SAMN05444170_2719</name>
</gene>
<keyword evidence="1" id="KW-1133">Transmembrane helix</keyword>
<dbReference type="Proteomes" id="UP000184096">
    <property type="component" value="Chromosome I"/>
</dbReference>